<evidence type="ECO:0000313" key="4">
    <source>
        <dbReference type="EMBL" id="CAF3606068.1"/>
    </source>
</evidence>
<evidence type="ECO:0000313" key="6">
    <source>
        <dbReference type="Proteomes" id="UP000663829"/>
    </source>
</evidence>
<comment type="caution">
    <text evidence="2">The sequence shown here is derived from an EMBL/GenBank/DDBJ whole genome shotgun (WGS) entry which is preliminary data.</text>
</comment>
<dbReference type="Proteomes" id="UP000682733">
    <property type="component" value="Unassembled WGS sequence"/>
</dbReference>
<keyword evidence="6" id="KW-1185">Reference proteome</keyword>
<dbReference type="EMBL" id="CAJOBA010044769">
    <property type="protein sequence ID" value="CAF4168275.1"/>
    <property type="molecule type" value="Genomic_DNA"/>
</dbReference>
<dbReference type="EMBL" id="CAJNOQ010000603">
    <property type="protein sequence ID" value="CAF0819696.1"/>
    <property type="molecule type" value="Genomic_DNA"/>
</dbReference>
<proteinExistence type="predicted"/>
<name>A0A813U775_9BILA</name>
<dbReference type="EMBL" id="CAJNOK010023115">
    <property type="protein sequence ID" value="CAF1357897.1"/>
    <property type="molecule type" value="Genomic_DNA"/>
</dbReference>
<evidence type="ECO:0000313" key="3">
    <source>
        <dbReference type="EMBL" id="CAF1357897.1"/>
    </source>
</evidence>
<dbReference type="EMBL" id="CAJOBC010000603">
    <property type="protein sequence ID" value="CAF3606068.1"/>
    <property type="molecule type" value="Genomic_DNA"/>
</dbReference>
<feature type="chain" id="PRO_5035683002" evidence="1">
    <location>
        <begin position="19"/>
        <end position="119"/>
    </location>
</feature>
<organism evidence="2 6">
    <name type="scientific">Didymodactylos carnosus</name>
    <dbReference type="NCBI Taxonomy" id="1234261"/>
    <lineage>
        <taxon>Eukaryota</taxon>
        <taxon>Metazoa</taxon>
        <taxon>Spiralia</taxon>
        <taxon>Gnathifera</taxon>
        <taxon>Rotifera</taxon>
        <taxon>Eurotatoria</taxon>
        <taxon>Bdelloidea</taxon>
        <taxon>Philodinida</taxon>
        <taxon>Philodinidae</taxon>
        <taxon>Didymodactylos</taxon>
    </lineage>
</organism>
<reference evidence="2" key="1">
    <citation type="submission" date="2021-02" db="EMBL/GenBank/DDBJ databases">
        <authorList>
            <person name="Nowell W R."/>
        </authorList>
    </citation>
    <scope>NUCLEOTIDE SEQUENCE</scope>
</reference>
<dbReference type="Proteomes" id="UP000677228">
    <property type="component" value="Unassembled WGS sequence"/>
</dbReference>
<dbReference type="AlphaFoldDB" id="A0A813U775"/>
<evidence type="ECO:0000313" key="5">
    <source>
        <dbReference type="EMBL" id="CAF4168275.1"/>
    </source>
</evidence>
<dbReference type="Proteomes" id="UP000681722">
    <property type="component" value="Unassembled WGS sequence"/>
</dbReference>
<gene>
    <name evidence="2" type="ORF">GPM918_LOCUS4480</name>
    <name evidence="3" type="ORF">OVA965_LOCUS31104</name>
    <name evidence="4" type="ORF">SRO942_LOCUS4481</name>
    <name evidence="5" type="ORF">TMI583_LOCUS31930</name>
</gene>
<feature type="signal peptide" evidence="1">
    <location>
        <begin position="1"/>
        <end position="18"/>
    </location>
</feature>
<sequence length="119" mass="14066">MCTRLLFIVFVVLAYTVGTTVRVKNKGGYLARFFVDYQTNKSYWNTKESGIFPVSESREIKLPYAAEHARSRIEIMMYPPDSFEEIVRYEFINNHTTGNFICIDIWGIIWFPRWSFVNC</sequence>
<dbReference type="Proteomes" id="UP000663829">
    <property type="component" value="Unassembled WGS sequence"/>
</dbReference>
<protein>
    <submittedName>
        <fullName evidence="2">Uncharacterized protein</fullName>
    </submittedName>
</protein>
<dbReference type="OrthoDB" id="9987859at2759"/>
<evidence type="ECO:0000313" key="2">
    <source>
        <dbReference type="EMBL" id="CAF0819696.1"/>
    </source>
</evidence>
<evidence type="ECO:0000256" key="1">
    <source>
        <dbReference type="SAM" id="SignalP"/>
    </source>
</evidence>
<keyword evidence="1" id="KW-0732">Signal</keyword>
<accession>A0A813U775</accession>